<sequence length="175" mass="19560">MARQGYLCPKCGEQSMYLDTGKTDSTPFCVSSKCKPPGGVFACDDPRKVKKVSGGTILSDSGTKETFPSGYHRDSRKGKGRYDLIPPLPIHLLACVFEDGGEKHGDRNWEKGGEVGSFIDCAKRHIAKYEANMRVQPHMTQAIWNLITGLEMAIRVDDISKYERERLAKFEEVDK</sequence>
<dbReference type="Pfam" id="PF18909">
    <property type="entry name" value="dGTP_diPhyd_N"/>
    <property type="match status" value="1"/>
</dbReference>
<reference evidence="2" key="1">
    <citation type="journal article" date="2015" name="Nature">
        <title>Complex archaea that bridge the gap between prokaryotes and eukaryotes.</title>
        <authorList>
            <person name="Spang A."/>
            <person name="Saw J.H."/>
            <person name="Jorgensen S.L."/>
            <person name="Zaremba-Niedzwiedzka K."/>
            <person name="Martijn J."/>
            <person name="Lind A.E."/>
            <person name="van Eijk R."/>
            <person name="Schleper C."/>
            <person name="Guy L."/>
            <person name="Ettema T.J."/>
        </authorList>
    </citation>
    <scope>NUCLEOTIDE SEQUENCE</scope>
</reference>
<dbReference type="InterPro" id="IPR044038">
    <property type="entry name" value="dATP/dGTP_diPOhydrolase_N"/>
</dbReference>
<comment type="caution">
    <text evidence="2">The sequence shown here is derived from an EMBL/GenBank/DDBJ whole genome shotgun (WGS) entry which is preliminary data.</text>
</comment>
<dbReference type="AlphaFoldDB" id="A0A0F9L0D1"/>
<evidence type="ECO:0000313" key="2">
    <source>
        <dbReference type="EMBL" id="KKM87378.1"/>
    </source>
</evidence>
<evidence type="ECO:0000259" key="1">
    <source>
        <dbReference type="Pfam" id="PF18909"/>
    </source>
</evidence>
<accession>A0A0F9L0D1</accession>
<name>A0A0F9L0D1_9ZZZZ</name>
<feature type="domain" description="dATP/dGTP diphosphohydrolase N-terminal" evidence="1">
    <location>
        <begin position="72"/>
        <end position="155"/>
    </location>
</feature>
<gene>
    <name evidence="2" type="ORF">LCGC14_1269470</name>
</gene>
<dbReference type="EMBL" id="LAZR01007108">
    <property type="protein sequence ID" value="KKM87378.1"/>
    <property type="molecule type" value="Genomic_DNA"/>
</dbReference>
<proteinExistence type="predicted"/>
<organism evidence="2">
    <name type="scientific">marine sediment metagenome</name>
    <dbReference type="NCBI Taxonomy" id="412755"/>
    <lineage>
        <taxon>unclassified sequences</taxon>
        <taxon>metagenomes</taxon>
        <taxon>ecological metagenomes</taxon>
    </lineage>
</organism>
<protein>
    <recommendedName>
        <fullName evidence="1">dATP/dGTP diphosphohydrolase N-terminal domain-containing protein</fullName>
    </recommendedName>
</protein>